<evidence type="ECO:0000259" key="1">
    <source>
        <dbReference type="PROSITE" id="PS50042"/>
    </source>
</evidence>
<proteinExistence type="predicted"/>
<dbReference type="KEGG" id="oho:Oweho_2077"/>
<feature type="domain" description="Cyclic nucleotide-binding" evidence="1">
    <location>
        <begin position="1"/>
        <end position="96"/>
    </location>
</feature>
<dbReference type="HOGENOM" id="CLU_1925473_0_0_10"/>
<dbReference type="AlphaFoldDB" id="G8R3J6"/>
<name>G8R3J6_OWEHD</name>
<gene>
    <name evidence="2" type="ordered locus">Oweho_2077</name>
</gene>
<keyword evidence="3" id="KW-1185">Reference proteome</keyword>
<evidence type="ECO:0000313" key="3">
    <source>
        <dbReference type="Proteomes" id="UP000005631"/>
    </source>
</evidence>
<protein>
    <submittedName>
        <fullName evidence="2">Cyclic nucleotide-binding protein</fullName>
    </submittedName>
</protein>
<organism evidence="2 3">
    <name type="scientific">Owenweeksia hongkongensis (strain DSM 17368 / CIP 108786 / JCM 12287 / NRRL B-23963 / UST20020801)</name>
    <dbReference type="NCBI Taxonomy" id="926562"/>
    <lineage>
        <taxon>Bacteria</taxon>
        <taxon>Pseudomonadati</taxon>
        <taxon>Bacteroidota</taxon>
        <taxon>Flavobacteriia</taxon>
        <taxon>Flavobacteriales</taxon>
        <taxon>Owenweeksiaceae</taxon>
        <taxon>Owenweeksia</taxon>
    </lineage>
</organism>
<sequence length="131" mass="14709">MVDEALVENLALQSSHIIFEQKDEFLFRAGDLSKGFYWVLSGQVVEKVSDKISVLSNRGAMVGLEELLEKRKHISDWCTTCKTEVLFIDSRCFKNLEKLDVGGLVSEELAHRLVQLKAACQSNPSVLIRPA</sequence>
<dbReference type="Proteomes" id="UP000005631">
    <property type="component" value="Chromosome"/>
</dbReference>
<dbReference type="PROSITE" id="PS50042">
    <property type="entry name" value="CNMP_BINDING_3"/>
    <property type="match status" value="1"/>
</dbReference>
<dbReference type="SUPFAM" id="SSF51206">
    <property type="entry name" value="cAMP-binding domain-like"/>
    <property type="match status" value="1"/>
</dbReference>
<dbReference type="InterPro" id="IPR018490">
    <property type="entry name" value="cNMP-bd_dom_sf"/>
</dbReference>
<dbReference type="InterPro" id="IPR000595">
    <property type="entry name" value="cNMP-bd_dom"/>
</dbReference>
<accession>G8R3J6</accession>
<dbReference type="STRING" id="926562.Oweho_2077"/>
<dbReference type="EMBL" id="CP003156">
    <property type="protein sequence ID" value="AEV33052.1"/>
    <property type="molecule type" value="Genomic_DNA"/>
</dbReference>
<dbReference type="PATRIC" id="fig|926562.3.peg.2089"/>
<dbReference type="Gene3D" id="2.60.120.10">
    <property type="entry name" value="Jelly Rolls"/>
    <property type="match status" value="1"/>
</dbReference>
<dbReference type="Pfam" id="PF00027">
    <property type="entry name" value="cNMP_binding"/>
    <property type="match status" value="1"/>
</dbReference>
<reference evidence="2 3" key="1">
    <citation type="journal article" date="2012" name="Stand. Genomic Sci.">
        <title>Genome sequence of the orange-pigmented seawater bacterium Owenweeksia hongkongensis type strain (UST20020801(T)).</title>
        <authorList>
            <person name="Riedel T."/>
            <person name="Held B."/>
            <person name="Nolan M."/>
            <person name="Lucas S."/>
            <person name="Lapidus A."/>
            <person name="Tice H."/>
            <person name="Del Rio T.G."/>
            <person name="Cheng J.F."/>
            <person name="Han C."/>
            <person name="Tapia R."/>
            <person name="Goodwin L.A."/>
            <person name="Pitluck S."/>
            <person name="Liolios K."/>
            <person name="Mavromatis K."/>
            <person name="Pagani I."/>
            <person name="Ivanova N."/>
            <person name="Mikhailova N."/>
            <person name="Pati A."/>
            <person name="Chen A."/>
            <person name="Palaniappan K."/>
            <person name="Rohde M."/>
            <person name="Tindall B.J."/>
            <person name="Detter J.C."/>
            <person name="Goker M."/>
            <person name="Woyke T."/>
            <person name="Bristow J."/>
            <person name="Eisen J.A."/>
            <person name="Markowitz V."/>
            <person name="Hugenholtz P."/>
            <person name="Klenk H.P."/>
            <person name="Kyrpides N.C."/>
        </authorList>
    </citation>
    <scope>NUCLEOTIDE SEQUENCE</scope>
    <source>
        <strain evidence="3">DSM 17368 / JCM 12287 / NRRL B-23963</strain>
    </source>
</reference>
<dbReference type="InterPro" id="IPR014710">
    <property type="entry name" value="RmlC-like_jellyroll"/>
</dbReference>
<evidence type="ECO:0000313" key="2">
    <source>
        <dbReference type="EMBL" id="AEV33052.1"/>
    </source>
</evidence>